<dbReference type="Gene3D" id="2.40.10.330">
    <property type="match status" value="1"/>
</dbReference>
<dbReference type="InterPro" id="IPR048261">
    <property type="entry name" value="SlpA/SlyD-like_ins_sf"/>
</dbReference>
<name>A0A2A5T5T5_9GAMM</name>
<dbReference type="NCBIfam" id="NF011676">
    <property type="entry name" value="PRK15095.1"/>
    <property type="match status" value="1"/>
</dbReference>
<dbReference type="EC" id="5.2.1.8" evidence="6"/>
<evidence type="ECO:0000256" key="1">
    <source>
        <dbReference type="ARBA" id="ARBA00000971"/>
    </source>
</evidence>
<keyword evidence="9" id="KW-1185">Reference proteome</keyword>
<dbReference type="InterPro" id="IPR046357">
    <property type="entry name" value="PPIase_dom_sf"/>
</dbReference>
<dbReference type="PROSITE" id="PS50059">
    <property type="entry name" value="FKBP_PPIASE"/>
    <property type="match status" value="1"/>
</dbReference>
<evidence type="ECO:0000256" key="3">
    <source>
        <dbReference type="ARBA" id="ARBA00023110"/>
    </source>
</evidence>
<evidence type="ECO:0000313" key="8">
    <source>
        <dbReference type="EMBL" id="PCS23559.1"/>
    </source>
</evidence>
<dbReference type="GeneID" id="66950994"/>
<dbReference type="InterPro" id="IPR001179">
    <property type="entry name" value="PPIase_FKBP_dom"/>
</dbReference>
<evidence type="ECO:0000256" key="2">
    <source>
        <dbReference type="ARBA" id="ARBA00006577"/>
    </source>
</evidence>
<evidence type="ECO:0000256" key="4">
    <source>
        <dbReference type="ARBA" id="ARBA00023235"/>
    </source>
</evidence>
<dbReference type="RefSeq" id="WP_097355829.1">
    <property type="nucleotide sequence ID" value="NZ_CAWNJE010000005.1"/>
</dbReference>
<keyword evidence="3 5" id="KW-0697">Rotamase</keyword>
<accession>A0A2A5T5T5</accession>
<dbReference type="Gene3D" id="3.10.50.40">
    <property type="match status" value="1"/>
</dbReference>
<sequence>MTQISFNSEVVMHFSIKLENGSVADSTHNVGKPAKFNIGDGNLTDNFEECLLGLKQGEIASFTLEPSYAFGVSNPDNVKHMDRSKFVGDIPVDEGTIVSFSGPSGKESIGVIAAVIGESVTVDFNHPLAGQRVIFDVEIISVS</sequence>
<evidence type="ECO:0000256" key="5">
    <source>
        <dbReference type="PROSITE-ProRule" id="PRU00277"/>
    </source>
</evidence>
<comment type="catalytic activity">
    <reaction evidence="1 5 6">
        <text>[protein]-peptidylproline (omega=180) = [protein]-peptidylproline (omega=0)</text>
        <dbReference type="Rhea" id="RHEA:16237"/>
        <dbReference type="Rhea" id="RHEA-COMP:10747"/>
        <dbReference type="Rhea" id="RHEA-COMP:10748"/>
        <dbReference type="ChEBI" id="CHEBI:83833"/>
        <dbReference type="ChEBI" id="CHEBI:83834"/>
        <dbReference type="EC" id="5.2.1.8"/>
    </reaction>
</comment>
<evidence type="ECO:0000256" key="6">
    <source>
        <dbReference type="RuleBase" id="RU003915"/>
    </source>
</evidence>
<evidence type="ECO:0000313" key="9">
    <source>
        <dbReference type="Proteomes" id="UP000219020"/>
    </source>
</evidence>
<dbReference type="Pfam" id="PF00254">
    <property type="entry name" value="FKBP_C"/>
    <property type="match status" value="1"/>
</dbReference>
<dbReference type="Proteomes" id="UP000219020">
    <property type="component" value="Unassembled WGS sequence"/>
</dbReference>
<comment type="caution">
    <text evidence="8">The sequence shown here is derived from an EMBL/GenBank/DDBJ whole genome shotgun (WGS) entry which is preliminary data.</text>
</comment>
<dbReference type="GO" id="GO:0003755">
    <property type="term" value="F:peptidyl-prolyl cis-trans isomerase activity"/>
    <property type="evidence" value="ECO:0007669"/>
    <property type="project" value="UniProtKB-UniRule"/>
</dbReference>
<dbReference type="SUPFAM" id="SSF54534">
    <property type="entry name" value="FKBP-like"/>
    <property type="match status" value="1"/>
</dbReference>
<dbReference type="AlphaFoldDB" id="A0A2A5T5T5"/>
<evidence type="ECO:0000259" key="7">
    <source>
        <dbReference type="PROSITE" id="PS50059"/>
    </source>
</evidence>
<keyword evidence="4 5" id="KW-0413">Isomerase</keyword>
<gene>
    <name evidence="8" type="ORF">BTN49_0528</name>
</gene>
<organism evidence="8 9">
    <name type="scientific">Candidatus Enterovibrio escicola</name>
    <dbReference type="NCBI Taxonomy" id="1927127"/>
    <lineage>
        <taxon>Bacteria</taxon>
        <taxon>Pseudomonadati</taxon>
        <taxon>Pseudomonadota</taxon>
        <taxon>Gammaproteobacteria</taxon>
        <taxon>Vibrionales</taxon>
        <taxon>Vibrionaceae</taxon>
        <taxon>Enterovibrio</taxon>
    </lineage>
</organism>
<comment type="similarity">
    <text evidence="2 6">Belongs to the FKBP-type PPIase family.</text>
</comment>
<proteinExistence type="inferred from homology"/>
<dbReference type="EMBL" id="NBYY01000009">
    <property type="protein sequence ID" value="PCS23559.1"/>
    <property type="molecule type" value="Genomic_DNA"/>
</dbReference>
<feature type="domain" description="PPIase FKBP-type" evidence="7">
    <location>
        <begin position="7"/>
        <end position="91"/>
    </location>
</feature>
<dbReference type="PANTHER" id="PTHR47861">
    <property type="entry name" value="FKBP-TYPE PEPTIDYL-PROLYL CIS-TRANS ISOMERASE SLYD"/>
    <property type="match status" value="1"/>
</dbReference>
<dbReference type="PANTHER" id="PTHR47861:SF4">
    <property type="entry name" value="FKBP-TYPE 16 KDA PEPTIDYL-PROLYL CIS-TRANS ISOMERASE"/>
    <property type="match status" value="1"/>
</dbReference>
<dbReference type="OrthoDB" id="9808891at2"/>
<reference evidence="9" key="1">
    <citation type="submission" date="2017-04" db="EMBL/GenBank/DDBJ databases">
        <title>Genome evolution of the luminous symbionts of deep sea anglerfish.</title>
        <authorList>
            <person name="Hendry T.A."/>
        </authorList>
    </citation>
    <scope>NUCLEOTIDE SEQUENCE [LARGE SCALE GENOMIC DNA]</scope>
</reference>
<protein>
    <recommendedName>
        <fullName evidence="6">Peptidyl-prolyl cis-trans isomerase</fullName>
        <ecNumber evidence="6">5.2.1.8</ecNumber>
    </recommendedName>
</protein>